<evidence type="ECO:0000256" key="1">
    <source>
        <dbReference type="ARBA" id="ARBA00022729"/>
    </source>
</evidence>
<dbReference type="Gene3D" id="1.25.40.10">
    <property type="entry name" value="Tetratricopeptide repeat domain"/>
    <property type="match status" value="2"/>
</dbReference>
<gene>
    <name evidence="3" type="ORF">OJF2_16430</name>
</gene>
<dbReference type="RefSeq" id="WP_148592828.1">
    <property type="nucleotide sequence ID" value="NZ_CP042997.1"/>
</dbReference>
<dbReference type="SUPFAM" id="SSF48452">
    <property type="entry name" value="TPR-like"/>
    <property type="match status" value="1"/>
</dbReference>
<dbReference type="InterPro" id="IPR011519">
    <property type="entry name" value="UnbV_ASPIC"/>
</dbReference>
<dbReference type="SUPFAM" id="SSF69318">
    <property type="entry name" value="Integrin alpha N-terminal domain"/>
    <property type="match status" value="1"/>
</dbReference>
<dbReference type="Pfam" id="PF13517">
    <property type="entry name" value="FG-GAP_3"/>
    <property type="match status" value="2"/>
</dbReference>
<evidence type="ECO:0000259" key="2">
    <source>
        <dbReference type="Pfam" id="PF07593"/>
    </source>
</evidence>
<dbReference type="PANTHER" id="PTHR16026">
    <property type="entry name" value="CARTILAGE ACIDIC PROTEIN 1"/>
    <property type="match status" value="1"/>
</dbReference>
<feature type="domain" description="ASPIC/UnbV" evidence="2">
    <location>
        <begin position="912"/>
        <end position="978"/>
    </location>
</feature>
<dbReference type="PANTHER" id="PTHR16026:SF0">
    <property type="entry name" value="CARTILAGE ACIDIC PROTEIN 1"/>
    <property type="match status" value="1"/>
</dbReference>
<protein>
    <submittedName>
        <fullName evidence="3">Tetratricopeptide repeat protein</fullName>
    </submittedName>
</protein>
<reference evidence="3 4" key="1">
    <citation type="submission" date="2019-08" db="EMBL/GenBank/DDBJ databases">
        <title>Deep-cultivation of Planctomycetes and their phenomic and genomic characterization uncovers novel biology.</title>
        <authorList>
            <person name="Wiegand S."/>
            <person name="Jogler M."/>
            <person name="Boedeker C."/>
            <person name="Pinto D."/>
            <person name="Vollmers J."/>
            <person name="Rivas-Marin E."/>
            <person name="Kohn T."/>
            <person name="Peeters S.H."/>
            <person name="Heuer A."/>
            <person name="Rast P."/>
            <person name="Oberbeckmann S."/>
            <person name="Bunk B."/>
            <person name="Jeske O."/>
            <person name="Meyerdierks A."/>
            <person name="Storesund J.E."/>
            <person name="Kallscheuer N."/>
            <person name="Luecker S."/>
            <person name="Lage O.M."/>
            <person name="Pohl T."/>
            <person name="Merkel B.J."/>
            <person name="Hornburger P."/>
            <person name="Mueller R.-W."/>
            <person name="Bruemmer F."/>
            <person name="Labrenz M."/>
            <person name="Spormann A.M."/>
            <person name="Op den Camp H."/>
            <person name="Overmann J."/>
            <person name="Amann R."/>
            <person name="Jetten M.S.M."/>
            <person name="Mascher T."/>
            <person name="Medema M.H."/>
            <person name="Devos D.P."/>
            <person name="Kaster A.-K."/>
            <person name="Ovreas L."/>
            <person name="Rohde M."/>
            <person name="Galperin M.Y."/>
            <person name="Jogler C."/>
        </authorList>
    </citation>
    <scope>NUCLEOTIDE SEQUENCE [LARGE SCALE GENOMIC DNA]</scope>
    <source>
        <strain evidence="3 4">OJF2</strain>
    </source>
</reference>
<evidence type="ECO:0000313" key="4">
    <source>
        <dbReference type="Proteomes" id="UP000324233"/>
    </source>
</evidence>
<dbReference type="AlphaFoldDB" id="A0A5B9VXP2"/>
<dbReference type="KEGG" id="agv:OJF2_16430"/>
<evidence type="ECO:0000313" key="3">
    <source>
        <dbReference type="EMBL" id="QEH33146.1"/>
    </source>
</evidence>
<dbReference type="Pfam" id="PF14559">
    <property type="entry name" value="TPR_19"/>
    <property type="match status" value="1"/>
</dbReference>
<organism evidence="3 4">
    <name type="scientific">Aquisphaera giovannonii</name>
    <dbReference type="NCBI Taxonomy" id="406548"/>
    <lineage>
        <taxon>Bacteria</taxon>
        <taxon>Pseudomonadati</taxon>
        <taxon>Planctomycetota</taxon>
        <taxon>Planctomycetia</taxon>
        <taxon>Isosphaerales</taxon>
        <taxon>Isosphaeraceae</taxon>
        <taxon>Aquisphaera</taxon>
    </lineage>
</organism>
<dbReference type="Gene3D" id="2.130.10.130">
    <property type="entry name" value="Integrin alpha, N-terminal"/>
    <property type="match status" value="3"/>
</dbReference>
<keyword evidence="4" id="KW-1185">Reference proteome</keyword>
<dbReference type="InterPro" id="IPR027039">
    <property type="entry name" value="Crtac1"/>
</dbReference>
<dbReference type="Pfam" id="PF07593">
    <property type="entry name" value="UnbV_ASPIC"/>
    <property type="match status" value="1"/>
</dbReference>
<dbReference type="EMBL" id="CP042997">
    <property type="protein sequence ID" value="QEH33146.1"/>
    <property type="molecule type" value="Genomic_DNA"/>
</dbReference>
<dbReference type="Proteomes" id="UP000324233">
    <property type="component" value="Chromosome"/>
</dbReference>
<dbReference type="InterPro" id="IPR011990">
    <property type="entry name" value="TPR-like_helical_dom_sf"/>
</dbReference>
<name>A0A5B9VXP2_9BACT</name>
<proteinExistence type="predicted"/>
<dbReference type="InterPro" id="IPR028994">
    <property type="entry name" value="Integrin_alpha_N"/>
</dbReference>
<accession>A0A5B9VXP2</accession>
<dbReference type="InterPro" id="IPR013517">
    <property type="entry name" value="FG-GAP"/>
</dbReference>
<keyword evidence="1" id="KW-0732">Signal</keyword>
<dbReference type="OrthoDB" id="5287961at2"/>
<sequence>MSRLARRREWSFLLGALVVVGLGYGGWRIARAYRREAALAGIRRHIEQGRHGLAAQALAQVLASEPDLDEASYLLGLCEKNRNRPEAADAAWARVAPGSRFASAAVTGRASILIDGGRLADAEELLTRALGDPKIDGFEPRRLLTPLLWQEGRVAEAQRLVEANWESMKGTGREGSQEAIELARLHIAMRVGTASADSVRNFLDRAGRLAPDDPRIQLGRANLAIRQGALADAARLLEECLRRSPEDVPAWRSRLELARAAGKLEDVLAALAHLPAADADDAELHRQAAWIAARSGDGEVETRQLESLAEADPGDVSTLDRLAELAIREGRPARAEELRRRKAELDRLNEQYKELLLRDQPVRDAARMAELAGRLGHRFEARVFASVALASDPDREDMRALLARPGGRGRDGQVAGPTLADALRSELGESAAGAGMPRALPAAPDAAAVLPRFDDDAPRAGLAHVFRNGESAAHALPEVSSGGVGLIDFDGDGWLDVYAVQGGTFPPANPAVRDWKGVAGEALPSRGDRLFRNRRDGTFEDVTESAGLPAGSRGYGHGVAVGDYDNDGHADLFVTRWRSYALYRNLGNGTFEDATVAAGLGGDRDWPTSAAFADLDNDGDLDLYVCHYLRWDADHPRLCQNDARTAYTSCDPLEFDALPDHVFRNDGGRFADVTVEAGIVDRDGRGFGVVAADVDDDGRVDLFVANDRSANYLFRNLGGFRFEEQGLVAGVACNAHGSNQAGMGVAAGDLDGDGKLDLAVTNFHDESTTLFLNLGGGLFVDHTAAIGLAAPSRTRLGFGIAFLDANNDGTLDLLTANGHVNDYRPKVPYAMRAQLLVGGPGGWLTDVTDRVGPPFLIPHLGRGLASGDVDNDGRVDALLVAANEPLVYLHNRTAGGHFLTVALEGTKSARDAVGARVAIEAAGLRRVSQRLGGGSFLSAGDPRLHFGLGPATRVDRIEVRWPSGKVDNFRDVEADRAYRFREGEGQPAPGR</sequence>